<sequence length="75" mass="8603">MKIQVGDHLYEPLSQNNGEVTKIINHPDGKLVTVRWRVDDNIPHDTEHFYKKLKRSITNGELEYTAGPDNDEAEA</sequence>
<name>A0A7T0BYH8_9BACT</name>
<proteinExistence type="predicted"/>
<protein>
    <submittedName>
        <fullName evidence="1">Uncharacterized protein</fullName>
    </submittedName>
</protein>
<dbReference type="Proteomes" id="UP000594688">
    <property type="component" value="Chromosome"/>
</dbReference>
<evidence type="ECO:0000313" key="1">
    <source>
        <dbReference type="EMBL" id="QPJ63296.1"/>
    </source>
</evidence>
<accession>A0A7T0BYH8</accession>
<gene>
    <name evidence="1" type="ORF">G3M70_15995</name>
</gene>
<reference evidence="1 2" key="1">
    <citation type="submission" date="2020-02" db="EMBL/GenBank/DDBJ databases">
        <title>Genomic and physiological characterization of two novel Nitrospinaceae genera.</title>
        <authorList>
            <person name="Mueller A.J."/>
            <person name="Jung M.-Y."/>
            <person name="Strachan C.R."/>
            <person name="Herbold C.W."/>
            <person name="Kirkegaard R.H."/>
            <person name="Daims H."/>
        </authorList>
    </citation>
    <scope>NUCLEOTIDE SEQUENCE [LARGE SCALE GENOMIC DNA]</scope>
    <source>
        <strain evidence="1">EB</strain>
    </source>
</reference>
<evidence type="ECO:0000313" key="2">
    <source>
        <dbReference type="Proteomes" id="UP000594688"/>
    </source>
</evidence>
<organism evidence="1 2">
    <name type="scientific">Candidatus Nitronauta litoralis</name>
    <dbReference type="NCBI Taxonomy" id="2705533"/>
    <lineage>
        <taxon>Bacteria</taxon>
        <taxon>Pseudomonadati</taxon>
        <taxon>Nitrospinota/Tectimicrobiota group</taxon>
        <taxon>Nitrospinota</taxon>
        <taxon>Nitrospinia</taxon>
        <taxon>Nitrospinales</taxon>
        <taxon>Nitrospinaceae</taxon>
        <taxon>Candidatus Nitronauta</taxon>
    </lineage>
</organism>
<dbReference type="AlphaFoldDB" id="A0A7T0BYH8"/>
<dbReference type="KEGG" id="nli:G3M70_15995"/>
<dbReference type="EMBL" id="CP048685">
    <property type="protein sequence ID" value="QPJ63296.1"/>
    <property type="molecule type" value="Genomic_DNA"/>
</dbReference>